<comment type="function">
    <text evidence="2">Functions as a ribosomal silencing factor. Interacts with ribosomal protein uL14 (rplN), blocking formation of intersubunit bridge B8. Prevents association of the 30S and 50S ribosomal subunits and the formation of functional ribosomes, thus repressing translation.</text>
</comment>
<evidence type="ECO:0000313" key="4">
    <source>
        <dbReference type="Proteomes" id="UP000027982"/>
    </source>
</evidence>
<dbReference type="HOGENOM" id="CLU_092688_6_1_0"/>
<dbReference type="SUPFAM" id="SSF81301">
    <property type="entry name" value="Nucleotidyltransferase"/>
    <property type="match status" value="1"/>
</dbReference>
<gene>
    <name evidence="2" type="primary">rsfS</name>
    <name evidence="3" type="ORF">OP10G_3736</name>
</gene>
<dbReference type="PANTHER" id="PTHR21043">
    <property type="entry name" value="IOJAP SUPERFAMILY ORTHOLOG"/>
    <property type="match status" value="1"/>
</dbReference>
<evidence type="ECO:0000256" key="1">
    <source>
        <dbReference type="ARBA" id="ARBA00010574"/>
    </source>
</evidence>
<keyword evidence="2" id="KW-0810">Translation regulation</keyword>
<dbReference type="GO" id="GO:0043023">
    <property type="term" value="F:ribosomal large subunit binding"/>
    <property type="evidence" value="ECO:0007669"/>
    <property type="project" value="TreeGrafter"/>
</dbReference>
<evidence type="ECO:0000313" key="3">
    <source>
        <dbReference type="EMBL" id="AIE87104.1"/>
    </source>
</evidence>
<dbReference type="KEGG" id="fgi:OP10G_3736"/>
<keyword evidence="2" id="KW-0963">Cytoplasm</keyword>
<dbReference type="HAMAP" id="MF_01477">
    <property type="entry name" value="Iojap_RsfS"/>
    <property type="match status" value="1"/>
</dbReference>
<proteinExistence type="inferred from homology"/>
<dbReference type="RefSeq" id="WP_025228974.1">
    <property type="nucleotide sequence ID" value="NZ_CP007139.1"/>
</dbReference>
<comment type="similarity">
    <text evidence="1 2">Belongs to the Iojap/RsfS family.</text>
</comment>
<dbReference type="InterPro" id="IPR004394">
    <property type="entry name" value="Iojap/RsfS/C7orf30"/>
</dbReference>
<reference evidence="3 4" key="1">
    <citation type="journal article" date="2014" name="PLoS ONE">
        <title>The first complete genome sequence of the class fimbriimonadia in the phylum armatimonadetes.</title>
        <authorList>
            <person name="Hu Z.Y."/>
            <person name="Wang Y.Z."/>
            <person name="Im W.T."/>
            <person name="Wang S.Y."/>
            <person name="Zhao G.P."/>
            <person name="Zheng H.J."/>
            <person name="Quan Z.X."/>
        </authorList>
    </citation>
    <scope>NUCLEOTIDE SEQUENCE [LARGE SCALE GENOMIC DNA]</scope>
    <source>
        <strain evidence="3">Gsoil 348</strain>
    </source>
</reference>
<comment type="subcellular location">
    <subcellularLocation>
        <location evidence="2">Cytoplasm</location>
    </subcellularLocation>
</comment>
<name>A0A068NYM9_FIMGI</name>
<comment type="subunit">
    <text evidence="2">Interacts with ribosomal protein uL14 (rplN).</text>
</comment>
<dbReference type="STRING" id="661478.OP10G_3736"/>
<evidence type="ECO:0000256" key="2">
    <source>
        <dbReference type="HAMAP-Rule" id="MF_01477"/>
    </source>
</evidence>
<dbReference type="EMBL" id="CP007139">
    <property type="protein sequence ID" value="AIE87104.1"/>
    <property type="molecule type" value="Genomic_DNA"/>
</dbReference>
<keyword evidence="2" id="KW-0678">Repressor</keyword>
<keyword evidence="4" id="KW-1185">Reference proteome</keyword>
<organism evidence="3 4">
    <name type="scientific">Fimbriimonas ginsengisoli Gsoil 348</name>
    <dbReference type="NCBI Taxonomy" id="661478"/>
    <lineage>
        <taxon>Bacteria</taxon>
        <taxon>Bacillati</taxon>
        <taxon>Armatimonadota</taxon>
        <taxon>Fimbriimonadia</taxon>
        <taxon>Fimbriimonadales</taxon>
        <taxon>Fimbriimonadaceae</taxon>
        <taxon>Fimbriimonas</taxon>
    </lineage>
</organism>
<dbReference type="GO" id="GO:0005737">
    <property type="term" value="C:cytoplasm"/>
    <property type="evidence" value="ECO:0007669"/>
    <property type="project" value="UniProtKB-SubCell"/>
</dbReference>
<accession>A0A068NYM9</accession>
<protein>
    <recommendedName>
        <fullName evidence="2">Ribosomal silencing factor RsfS</fullName>
    </recommendedName>
</protein>
<dbReference type="GO" id="GO:0042256">
    <property type="term" value="P:cytosolic ribosome assembly"/>
    <property type="evidence" value="ECO:0007669"/>
    <property type="project" value="UniProtKB-UniRule"/>
</dbReference>
<dbReference type="AlphaFoldDB" id="A0A068NYM9"/>
<sequence>MTSTEKAQQISEAADEMKAERIEILDVRAKTSVADYFVVCSGNSDRHVQSIADKVSEHMSKLRSKPVREDSHSHSWVLQDYGDVVLHVMREEQRQFFDLETLWKTMQPNSDLP</sequence>
<dbReference type="Pfam" id="PF02410">
    <property type="entry name" value="RsfS"/>
    <property type="match status" value="1"/>
</dbReference>
<dbReference type="InterPro" id="IPR043519">
    <property type="entry name" value="NT_sf"/>
</dbReference>
<dbReference type="Gene3D" id="3.30.460.10">
    <property type="entry name" value="Beta Polymerase, domain 2"/>
    <property type="match status" value="1"/>
</dbReference>
<dbReference type="eggNOG" id="COG0799">
    <property type="taxonomic scope" value="Bacteria"/>
</dbReference>
<dbReference type="GO" id="GO:0017148">
    <property type="term" value="P:negative regulation of translation"/>
    <property type="evidence" value="ECO:0007669"/>
    <property type="project" value="UniProtKB-UniRule"/>
</dbReference>
<dbReference type="PANTHER" id="PTHR21043:SF0">
    <property type="entry name" value="MITOCHONDRIAL ASSEMBLY OF RIBOSOMAL LARGE SUBUNIT PROTEIN 1"/>
    <property type="match status" value="1"/>
</dbReference>
<dbReference type="OrthoDB" id="9793681at2"/>
<dbReference type="GO" id="GO:0090071">
    <property type="term" value="P:negative regulation of ribosome biogenesis"/>
    <property type="evidence" value="ECO:0007669"/>
    <property type="project" value="UniProtKB-UniRule"/>
</dbReference>
<dbReference type="Proteomes" id="UP000027982">
    <property type="component" value="Chromosome"/>
</dbReference>
<dbReference type="NCBIfam" id="TIGR00090">
    <property type="entry name" value="rsfS_iojap_ybeB"/>
    <property type="match status" value="1"/>
</dbReference>